<dbReference type="EMBL" id="JAGIOF010000001">
    <property type="protein sequence ID" value="MBP2384557.1"/>
    <property type="molecule type" value="Genomic_DNA"/>
</dbReference>
<evidence type="ECO:0000313" key="3">
    <source>
        <dbReference type="Proteomes" id="UP001296993"/>
    </source>
</evidence>
<comment type="caution">
    <text evidence="2">The sequence shown here is derived from an EMBL/GenBank/DDBJ whole genome shotgun (WGS) entry which is preliminary data.</text>
</comment>
<gene>
    <name evidence="2" type="ORF">JOF47_000068</name>
</gene>
<dbReference type="Gene3D" id="1.10.3210.10">
    <property type="entry name" value="Hypothetical protein af1432"/>
    <property type="match status" value="1"/>
</dbReference>
<dbReference type="PANTHER" id="PTHR21174:SF0">
    <property type="entry name" value="HD PHOSPHOHYDROLASE FAMILY PROTEIN-RELATED"/>
    <property type="match status" value="1"/>
</dbReference>
<dbReference type="Proteomes" id="UP001296993">
    <property type="component" value="Unassembled WGS sequence"/>
</dbReference>
<feature type="domain" description="DUF4031" evidence="1">
    <location>
        <begin position="3"/>
        <end position="77"/>
    </location>
</feature>
<name>A0ABS4X7X4_9MICC</name>
<dbReference type="InterPro" id="IPR009218">
    <property type="entry name" value="HD_phosphohydro"/>
</dbReference>
<reference evidence="2 3" key="1">
    <citation type="submission" date="2021-03" db="EMBL/GenBank/DDBJ databases">
        <title>Sequencing the genomes of 1000 actinobacteria strains.</title>
        <authorList>
            <person name="Klenk H.-P."/>
        </authorList>
    </citation>
    <scope>NUCLEOTIDE SEQUENCE [LARGE SCALE GENOMIC DNA]</scope>
    <source>
        <strain evidence="2 3">DSM 15797</strain>
    </source>
</reference>
<evidence type="ECO:0000313" key="2">
    <source>
        <dbReference type="EMBL" id="MBP2384557.1"/>
    </source>
</evidence>
<protein>
    <submittedName>
        <fullName evidence="2">Metal-dependent HD superfamily phosphohydrolase</fullName>
    </submittedName>
</protein>
<evidence type="ECO:0000259" key="1">
    <source>
        <dbReference type="Pfam" id="PF13223"/>
    </source>
</evidence>
<dbReference type="SUPFAM" id="SSF109604">
    <property type="entry name" value="HD-domain/PDEase-like"/>
    <property type="match status" value="1"/>
</dbReference>
<accession>A0ABS4X7X4</accession>
<keyword evidence="3" id="KW-1185">Reference proteome</keyword>
<organism evidence="2 3">
    <name type="scientific">Paeniglutamicibacter kerguelensis</name>
    <dbReference type="NCBI Taxonomy" id="254788"/>
    <lineage>
        <taxon>Bacteria</taxon>
        <taxon>Bacillati</taxon>
        <taxon>Actinomycetota</taxon>
        <taxon>Actinomycetes</taxon>
        <taxon>Micrococcales</taxon>
        <taxon>Micrococcaceae</taxon>
        <taxon>Paeniglutamicibacter</taxon>
    </lineage>
</organism>
<proteinExistence type="predicted"/>
<dbReference type="RefSeq" id="WP_209995205.1">
    <property type="nucleotide sequence ID" value="NZ_BAAAJY010000008.1"/>
</dbReference>
<dbReference type="PANTHER" id="PTHR21174">
    <property type="match status" value="1"/>
</dbReference>
<dbReference type="InterPro" id="IPR025109">
    <property type="entry name" value="DUF4031"/>
</dbReference>
<dbReference type="Pfam" id="PF13223">
    <property type="entry name" value="DUF4031"/>
    <property type="match status" value="1"/>
</dbReference>
<sequence>MAILIDPPLWPAHGTLFSHLVSDASLDELRNFALEQGLPERAFDRDHYDVPQKRYETLVAAGALPVSATELVRRLVRSGLRVPARERPERLDAVLLARWDGLLPGEPALGRDLLARWSEPHRAYHDRAHLLAMLSALDTLTGSNEQDPAHRSLYLAAWYHDAVYNGSPADEKDSAALAAAQLPGVGLEPSEVGEVVRLVELTIEHRPATDDAAGQLLCDADLEVLGREAGAYRRYALAVRREYAHVPEPAFAAGRAAILRKLLEADSLYSRPLARSLWETRARANLAAELDLLERPEPA</sequence>